<evidence type="ECO:0000256" key="1">
    <source>
        <dbReference type="SAM" id="Coils"/>
    </source>
</evidence>
<name>X1DMX6_9ZZZZ</name>
<keyword evidence="1" id="KW-0175">Coiled coil</keyword>
<dbReference type="EMBL" id="BART01035941">
    <property type="protein sequence ID" value="GAH06354.1"/>
    <property type="molecule type" value="Genomic_DNA"/>
</dbReference>
<protein>
    <submittedName>
        <fullName evidence="2">Uncharacterized protein</fullName>
    </submittedName>
</protein>
<accession>X1DMX6</accession>
<feature type="non-terminal residue" evidence="2">
    <location>
        <position position="181"/>
    </location>
</feature>
<dbReference type="AlphaFoldDB" id="X1DMX6"/>
<reference evidence="2" key="1">
    <citation type="journal article" date="2014" name="Front. Microbiol.">
        <title>High frequency of phylogenetically diverse reductive dehalogenase-homologous genes in deep subseafloor sedimentary metagenomes.</title>
        <authorList>
            <person name="Kawai M."/>
            <person name="Futagami T."/>
            <person name="Toyoda A."/>
            <person name="Takaki Y."/>
            <person name="Nishi S."/>
            <person name="Hori S."/>
            <person name="Arai W."/>
            <person name="Tsubouchi T."/>
            <person name="Morono Y."/>
            <person name="Uchiyama I."/>
            <person name="Ito T."/>
            <person name="Fujiyama A."/>
            <person name="Inagaki F."/>
            <person name="Takami H."/>
        </authorList>
    </citation>
    <scope>NUCLEOTIDE SEQUENCE</scope>
    <source>
        <strain evidence="2">Expedition CK06-06</strain>
    </source>
</reference>
<comment type="caution">
    <text evidence="2">The sequence shown here is derived from an EMBL/GenBank/DDBJ whole genome shotgun (WGS) entry which is preliminary data.</text>
</comment>
<organism evidence="2">
    <name type="scientific">marine sediment metagenome</name>
    <dbReference type="NCBI Taxonomy" id="412755"/>
    <lineage>
        <taxon>unclassified sequences</taxon>
        <taxon>metagenomes</taxon>
        <taxon>ecological metagenomes</taxon>
    </lineage>
</organism>
<feature type="coiled-coil region" evidence="1">
    <location>
        <begin position="34"/>
        <end position="82"/>
    </location>
</feature>
<proteinExistence type="predicted"/>
<gene>
    <name evidence="2" type="ORF">S01H4_60818</name>
</gene>
<evidence type="ECO:0000313" key="2">
    <source>
        <dbReference type="EMBL" id="GAH06354.1"/>
    </source>
</evidence>
<feature type="non-terminal residue" evidence="2">
    <location>
        <position position="1"/>
    </location>
</feature>
<sequence length="181" mass="20591">ILPIITDMASRSCASSSLSIINFELAPEIKLISRDELTKLAEDQLAAIQDEEQKYKVLDEKLAATNSERKKLMMERDELAQEREAISVIIGSITDKWNVDAVTPFFEKRLASWKKRPSVFIAFLMENIEKLMHEKESRVAHQLELDGAVRKGQLLTGEAIAIVRNSRILESIWSDMQDSVM</sequence>